<accession>A0A9Q9FGY6</accession>
<proteinExistence type="predicted"/>
<dbReference type="Proteomes" id="UP001058072">
    <property type="component" value="Chromosome"/>
</dbReference>
<protein>
    <submittedName>
        <fullName evidence="2">DUF1450 domain-containing protein</fullName>
    </submittedName>
</protein>
<name>A0A9Q9FGY6_9FIRM</name>
<evidence type="ECO:0000313" key="2">
    <source>
        <dbReference type="EMBL" id="UUF09401.1"/>
    </source>
</evidence>
<reference evidence="2 3" key="1">
    <citation type="submission" date="2021-03" db="EMBL/GenBank/DDBJ databases">
        <title>Comparative Genomics and Metabolomics in the genus Turicibacter.</title>
        <authorList>
            <person name="Maki J."/>
            <person name="Looft T."/>
        </authorList>
    </citation>
    <scope>NUCLEOTIDE SEQUENCE</scope>
    <source>
        <strain evidence="2">ISU324</strain>
        <strain evidence="1 3">MMM721</strain>
    </source>
</reference>
<organism evidence="2 4">
    <name type="scientific">Turicibacter bilis</name>
    <dbReference type="NCBI Taxonomy" id="2735723"/>
    <lineage>
        <taxon>Bacteria</taxon>
        <taxon>Bacillati</taxon>
        <taxon>Bacillota</taxon>
        <taxon>Erysipelotrichia</taxon>
        <taxon>Erysipelotrichales</taxon>
        <taxon>Turicibacteraceae</taxon>
        <taxon>Turicibacter</taxon>
    </lineage>
</organism>
<keyword evidence="3" id="KW-1185">Reference proteome</keyword>
<dbReference type="Proteomes" id="UP001058016">
    <property type="component" value="Chromosome"/>
</dbReference>
<evidence type="ECO:0000313" key="4">
    <source>
        <dbReference type="Proteomes" id="UP001058072"/>
    </source>
</evidence>
<dbReference type="EMBL" id="CP071250">
    <property type="protein sequence ID" value="UUF09401.1"/>
    <property type="molecule type" value="Genomic_DNA"/>
</dbReference>
<sequence length="83" mass="9511">MFNLDDLFAEPNEFRVCDKCKATNLNTLLPRLKAIDPKAKIYQGCQSYCGPGRDRSFVFVNNKPILAENEDELIQKVKEFLGK</sequence>
<dbReference type="AlphaFoldDB" id="A0A9Q9FGY6"/>
<dbReference type="EMBL" id="CP071249">
    <property type="protein sequence ID" value="UUF05146.1"/>
    <property type="molecule type" value="Genomic_DNA"/>
</dbReference>
<gene>
    <name evidence="1" type="ORF">J0J69_08550</name>
    <name evidence="2" type="ORF">J0J70_05440</name>
</gene>
<evidence type="ECO:0000313" key="1">
    <source>
        <dbReference type="EMBL" id="UUF05146.1"/>
    </source>
</evidence>
<evidence type="ECO:0000313" key="3">
    <source>
        <dbReference type="Proteomes" id="UP001058016"/>
    </source>
</evidence>
<dbReference type="RefSeq" id="WP_055242928.1">
    <property type="nucleotide sequence ID" value="NZ_CP071249.1"/>
</dbReference>